<evidence type="ECO:0000313" key="1">
    <source>
        <dbReference type="EMBL" id="KAK1860958.1"/>
    </source>
</evidence>
<name>A0ACC3BTR7_PYRYE</name>
<sequence length="117" mass="11432">MTTAVAATAAERRSAALAEPTTQRNRSLPDVNCHAEAAAEANEARPQAGGRRHAGPPPPPTAAVAAVTVTGATATVSATAVAVGSTAAGRDRRGALGRAAPRVDAAASSRGAGGSRR</sequence>
<organism evidence="1 2">
    <name type="scientific">Pyropia yezoensis</name>
    <name type="common">Susabi-nori</name>
    <name type="synonym">Porphyra yezoensis</name>
    <dbReference type="NCBI Taxonomy" id="2788"/>
    <lineage>
        <taxon>Eukaryota</taxon>
        <taxon>Rhodophyta</taxon>
        <taxon>Bangiophyceae</taxon>
        <taxon>Bangiales</taxon>
        <taxon>Bangiaceae</taxon>
        <taxon>Pyropia</taxon>
    </lineage>
</organism>
<protein>
    <submittedName>
        <fullName evidence="1">Uncharacterized protein</fullName>
    </submittedName>
</protein>
<gene>
    <name evidence="1" type="ORF">I4F81_003544</name>
</gene>
<accession>A0ACC3BTR7</accession>
<dbReference type="Proteomes" id="UP000798662">
    <property type="component" value="Chromosome 1"/>
</dbReference>
<reference evidence="1" key="1">
    <citation type="submission" date="2019-11" db="EMBL/GenBank/DDBJ databases">
        <title>Nori genome reveals adaptations in red seaweeds to the harsh intertidal environment.</title>
        <authorList>
            <person name="Wang D."/>
            <person name="Mao Y."/>
        </authorList>
    </citation>
    <scope>NUCLEOTIDE SEQUENCE</scope>
    <source>
        <tissue evidence="1">Gametophyte</tissue>
    </source>
</reference>
<proteinExistence type="predicted"/>
<keyword evidence="2" id="KW-1185">Reference proteome</keyword>
<dbReference type="EMBL" id="CM020618">
    <property type="protein sequence ID" value="KAK1860958.1"/>
    <property type="molecule type" value="Genomic_DNA"/>
</dbReference>
<evidence type="ECO:0000313" key="2">
    <source>
        <dbReference type="Proteomes" id="UP000798662"/>
    </source>
</evidence>
<comment type="caution">
    <text evidence="1">The sequence shown here is derived from an EMBL/GenBank/DDBJ whole genome shotgun (WGS) entry which is preliminary data.</text>
</comment>